<gene>
    <name evidence="3" type="ORF">UVI_02045880</name>
</gene>
<feature type="region of interest" description="Disordered" evidence="1">
    <location>
        <begin position="65"/>
        <end position="85"/>
    </location>
</feature>
<protein>
    <submittedName>
        <fullName evidence="3">Uncharacterized protein</fullName>
    </submittedName>
</protein>
<organism evidence="3 4">
    <name type="scientific">Ustilaginoidea virens</name>
    <name type="common">Rice false smut fungus</name>
    <name type="synonym">Villosiclava virens</name>
    <dbReference type="NCBI Taxonomy" id="1159556"/>
    <lineage>
        <taxon>Eukaryota</taxon>
        <taxon>Fungi</taxon>
        <taxon>Dikarya</taxon>
        <taxon>Ascomycota</taxon>
        <taxon>Pezizomycotina</taxon>
        <taxon>Sordariomycetes</taxon>
        <taxon>Hypocreomycetidae</taxon>
        <taxon>Hypocreales</taxon>
        <taxon>Clavicipitaceae</taxon>
        <taxon>Ustilaginoidea</taxon>
    </lineage>
</organism>
<comment type="caution">
    <text evidence="3">The sequence shown here is derived from an EMBL/GenBank/DDBJ whole genome shotgun (WGS) entry which is preliminary data.</text>
</comment>
<name>A0A1B5L8J3_USTVR</name>
<keyword evidence="2" id="KW-0732">Signal</keyword>
<feature type="signal peptide" evidence="2">
    <location>
        <begin position="1"/>
        <end position="17"/>
    </location>
</feature>
<evidence type="ECO:0000313" key="4">
    <source>
        <dbReference type="Proteomes" id="UP000054053"/>
    </source>
</evidence>
<sequence length="104" mass="10774">MALVAFCTLLATHLTCSRKLSIAYVNPDKIAAAAGLDKGHLGALVLGQVVSKDFILDKIAAVDDVAGSDSRGKGGQEGGEADDDAREMHCLSLGFYLGKVLRAA</sequence>
<dbReference type="AlphaFoldDB" id="A0A1B5L8J3"/>
<evidence type="ECO:0000313" key="3">
    <source>
        <dbReference type="EMBL" id="GAO20062.1"/>
    </source>
</evidence>
<evidence type="ECO:0000256" key="1">
    <source>
        <dbReference type="SAM" id="MobiDB-lite"/>
    </source>
</evidence>
<dbReference type="Proteomes" id="UP000054053">
    <property type="component" value="Unassembled WGS sequence"/>
</dbReference>
<reference evidence="4" key="1">
    <citation type="journal article" date="2016" name="Genome Announc.">
        <title>Genome sequence of Ustilaginoidea virens IPU010, a rice pathogenic fungus causing false smut.</title>
        <authorList>
            <person name="Kumagai T."/>
            <person name="Ishii T."/>
            <person name="Terai G."/>
            <person name="Umemura M."/>
            <person name="Machida M."/>
            <person name="Asai K."/>
        </authorList>
    </citation>
    <scope>NUCLEOTIDE SEQUENCE [LARGE SCALE GENOMIC DNA]</scope>
    <source>
        <strain evidence="4">IPU010</strain>
    </source>
</reference>
<feature type="chain" id="PRO_5008577765" evidence="2">
    <location>
        <begin position="18"/>
        <end position="104"/>
    </location>
</feature>
<proteinExistence type="predicted"/>
<dbReference type="EMBL" id="BBTG02000029">
    <property type="protein sequence ID" value="GAO20062.1"/>
    <property type="molecule type" value="Genomic_DNA"/>
</dbReference>
<evidence type="ECO:0000256" key="2">
    <source>
        <dbReference type="SAM" id="SignalP"/>
    </source>
</evidence>
<accession>A0A1B5L8J3</accession>